<evidence type="ECO:0000256" key="4">
    <source>
        <dbReference type="ARBA" id="ARBA00022490"/>
    </source>
</evidence>
<dbReference type="PANTHER" id="PTHR11954:SF22">
    <property type="entry name" value="D-DOPACHROME DECARBOXYLASE"/>
    <property type="match status" value="1"/>
</dbReference>
<sequence>MPFLDLETSLPASQLPPALGKRLCAAAATILGKPEERVNVTVKSDLPMVVAGSVAPCAQLIVSTIAVVGTAEQNKGHSAKFFDFLTKELSLSADRIVVRFYPLEPWQIGKNGTVMTFL</sequence>
<keyword evidence="11" id="KW-1185">Reference proteome</keyword>
<keyword evidence="7" id="KW-0456">Lyase</keyword>
<dbReference type="GeneTree" id="ENSGT00940000156821"/>
<evidence type="ECO:0000256" key="5">
    <source>
        <dbReference type="ARBA" id="ARBA00022990"/>
    </source>
</evidence>
<dbReference type="GO" id="GO:0005737">
    <property type="term" value="C:cytoplasm"/>
    <property type="evidence" value="ECO:0007669"/>
    <property type="project" value="UniProtKB-SubCell"/>
</dbReference>
<dbReference type="GO" id="GO:0005615">
    <property type="term" value="C:extracellular space"/>
    <property type="evidence" value="ECO:0007669"/>
    <property type="project" value="TreeGrafter"/>
</dbReference>
<reference evidence="10" key="1">
    <citation type="submission" date="2025-08" db="UniProtKB">
        <authorList>
            <consortium name="Ensembl"/>
        </authorList>
    </citation>
    <scope>IDENTIFICATION</scope>
</reference>
<evidence type="ECO:0000313" key="10">
    <source>
        <dbReference type="Ensembl" id="ENSSPUP00000020102.1"/>
    </source>
</evidence>
<comment type="function">
    <text evidence="8">Tautomerization of D-dopachrome with decarboxylation to give 5,6-dihydroxyindole (DHI).</text>
</comment>
<protein>
    <recommendedName>
        <fullName evidence="9">D-dopachrome decarboxylase</fullName>
        <ecNumber evidence="9">4.1.1.84</ecNumber>
    </recommendedName>
</protein>
<evidence type="ECO:0000256" key="6">
    <source>
        <dbReference type="ARBA" id="ARBA00023101"/>
    </source>
</evidence>
<comment type="subunit">
    <text evidence="3">Homotrimer.</text>
</comment>
<dbReference type="OMA" id="PDRINIR"/>
<dbReference type="PANTHER" id="PTHR11954">
    <property type="entry name" value="D-DOPACHROME DECARBOXYLASE"/>
    <property type="match status" value="1"/>
</dbReference>
<dbReference type="Proteomes" id="UP000694392">
    <property type="component" value="Unplaced"/>
</dbReference>
<evidence type="ECO:0000313" key="11">
    <source>
        <dbReference type="Proteomes" id="UP000694392"/>
    </source>
</evidence>
<accession>A0A8D0LA76</accession>
<organism evidence="10 11">
    <name type="scientific">Sphenodon punctatus</name>
    <name type="common">Tuatara</name>
    <name type="synonym">Hatteria punctata</name>
    <dbReference type="NCBI Taxonomy" id="8508"/>
    <lineage>
        <taxon>Eukaryota</taxon>
        <taxon>Metazoa</taxon>
        <taxon>Chordata</taxon>
        <taxon>Craniata</taxon>
        <taxon>Vertebrata</taxon>
        <taxon>Euteleostomi</taxon>
        <taxon>Lepidosauria</taxon>
        <taxon>Sphenodontia</taxon>
        <taxon>Sphenodontidae</taxon>
        <taxon>Sphenodon</taxon>
    </lineage>
</organism>
<evidence type="ECO:0000256" key="3">
    <source>
        <dbReference type="ARBA" id="ARBA00011233"/>
    </source>
</evidence>
<dbReference type="EC" id="4.1.1.84" evidence="9"/>
<reference evidence="10" key="2">
    <citation type="submission" date="2025-09" db="UniProtKB">
        <authorList>
            <consortium name="Ensembl"/>
        </authorList>
    </citation>
    <scope>IDENTIFICATION</scope>
</reference>
<dbReference type="SUPFAM" id="SSF55331">
    <property type="entry name" value="Tautomerase/MIF"/>
    <property type="match status" value="1"/>
</dbReference>
<dbReference type="Pfam" id="PF01187">
    <property type="entry name" value="MIF"/>
    <property type="match status" value="1"/>
</dbReference>
<dbReference type="GO" id="GO:0042438">
    <property type="term" value="P:melanin biosynthetic process"/>
    <property type="evidence" value="ECO:0007669"/>
    <property type="project" value="UniProtKB-KW"/>
</dbReference>
<evidence type="ECO:0000256" key="8">
    <source>
        <dbReference type="ARBA" id="ARBA00037460"/>
    </source>
</evidence>
<comment type="subcellular location">
    <subcellularLocation>
        <location evidence="1">Cytoplasm</location>
    </subcellularLocation>
</comment>
<keyword evidence="6" id="KW-0470">Melanin biosynthesis</keyword>
<keyword evidence="5" id="KW-0007">Acetylation</keyword>
<dbReference type="Ensembl" id="ENSSPUT00000021405.1">
    <property type="protein sequence ID" value="ENSSPUP00000020102.1"/>
    <property type="gene ID" value="ENSSPUG00000015439.1"/>
</dbReference>
<evidence type="ECO:0000256" key="7">
    <source>
        <dbReference type="ARBA" id="ARBA00023239"/>
    </source>
</evidence>
<keyword evidence="4" id="KW-0963">Cytoplasm</keyword>
<evidence type="ECO:0000256" key="9">
    <source>
        <dbReference type="ARBA" id="ARBA00038884"/>
    </source>
</evidence>
<comment type="similarity">
    <text evidence="2">Belongs to the MIF family.</text>
</comment>
<dbReference type="InterPro" id="IPR001398">
    <property type="entry name" value="Macrophage_inhib_fac"/>
</dbReference>
<dbReference type="GO" id="GO:0050178">
    <property type="term" value="F:phenylpyruvate tautomerase activity"/>
    <property type="evidence" value="ECO:0007669"/>
    <property type="project" value="TreeGrafter"/>
</dbReference>
<dbReference type="GO" id="GO:0033981">
    <property type="term" value="F:D-dopachrome decarboxylase activity"/>
    <property type="evidence" value="ECO:0007669"/>
    <property type="project" value="UniProtKB-EC"/>
</dbReference>
<evidence type="ECO:0000256" key="2">
    <source>
        <dbReference type="ARBA" id="ARBA00005851"/>
    </source>
</evidence>
<dbReference type="AlphaFoldDB" id="A0A8D0LA76"/>
<evidence type="ECO:0000256" key="1">
    <source>
        <dbReference type="ARBA" id="ARBA00004496"/>
    </source>
</evidence>
<name>A0A8D0LA76_SPHPU</name>
<dbReference type="InterPro" id="IPR014347">
    <property type="entry name" value="Tautomerase/MIF_sf"/>
</dbReference>
<proteinExistence type="inferred from homology"/>
<dbReference type="Gene3D" id="3.30.429.10">
    <property type="entry name" value="Macrophage Migration Inhibitory Factor"/>
    <property type="match status" value="1"/>
</dbReference>